<organism evidence="2 3">
    <name type="scientific">Schumannella luteola</name>
    <dbReference type="NCBI Taxonomy" id="472059"/>
    <lineage>
        <taxon>Bacteria</taxon>
        <taxon>Bacillati</taxon>
        <taxon>Actinomycetota</taxon>
        <taxon>Actinomycetes</taxon>
        <taxon>Micrococcales</taxon>
        <taxon>Microbacteriaceae</taxon>
        <taxon>Schumannella</taxon>
    </lineage>
</organism>
<accession>A0A852YG57</accession>
<protein>
    <submittedName>
        <fullName evidence="2">Uncharacterized protein</fullName>
    </submittedName>
</protein>
<feature type="compositionally biased region" description="Basic and acidic residues" evidence="1">
    <location>
        <begin position="225"/>
        <end position="237"/>
    </location>
</feature>
<sequence>MLTSIMSHSDSLRWFRRREAEASFGIPASDAVISAGECSSECGLDRRPVMHDLPVGEAQDAIARRDESSVSIGVALPIVELAAVDLDDEPIAEHGIHSIGTDPDLLTDADPEPRRPADEERLGAAAGQRRRCREQSSKMVRQLSGDRTQLVLTQHPVREGRLDDDQRDLRRLTPRDVDEHLDSPRQEAASGSLPQCGVSGPVDDRLTRCEASHGVVRRSKLRRAVRDSDVHDGRRLGNPEPPVRGRRKAGQAATDARGRHQRSRHGRIGVPAFSHMGQAAIEHELTDAHASHSESQQLRRGDQAASLCDLTPDPVHPSRLARFPSSRGVDRADGENPTRTAGVEESGSAGRGQTISRSCCDW</sequence>
<comment type="caution">
    <text evidence="2">The sequence shown here is derived from an EMBL/GenBank/DDBJ whole genome shotgun (WGS) entry which is preliminary data.</text>
</comment>
<proteinExistence type="predicted"/>
<dbReference type="AlphaFoldDB" id="A0A852YG57"/>
<feature type="compositionally biased region" description="Basic and acidic residues" evidence="1">
    <location>
        <begin position="111"/>
        <end position="122"/>
    </location>
</feature>
<feature type="compositionally biased region" description="Basic and acidic residues" evidence="1">
    <location>
        <begin position="156"/>
        <end position="185"/>
    </location>
</feature>
<evidence type="ECO:0000256" key="1">
    <source>
        <dbReference type="SAM" id="MobiDB-lite"/>
    </source>
</evidence>
<feature type="compositionally biased region" description="Polar residues" evidence="1">
    <location>
        <begin position="351"/>
        <end position="362"/>
    </location>
</feature>
<feature type="region of interest" description="Disordered" evidence="1">
    <location>
        <begin position="94"/>
        <end position="198"/>
    </location>
</feature>
<keyword evidence="3" id="KW-1185">Reference proteome</keyword>
<feature type="compositionally biased region" description="Basic and acidic residues" evidence="1">
    <location>
        <begin position="287"/>
        <end position="302"/>
    </location>
</feature>
<evidence type="ECO:0000313" key="3">
    <source>
        <dbReference type="Proteomes" id="UP000553888"/>
    </source>
</evidence>
<gene>
    <name evidence="2" type="ORF">BJ979_002910</name>
</gene>
<dbReference type="Proteomes" id="UP000553888">
    <property type="component" value="Unassembled WGS sequence"/>
</dbReference>
<evidence type="ECO:0000313" key="2">
    <source>
        <dbReference type="EMBL" id="NYH00285.1"/>
    </source>
</evidence>
<reference evidence="2 3" key="1">
    <citation type="submission" date="2020-07" db="EMBL/GenBank/DDBJ databases">
        <title>Sequencing the genomes of 1000 actinobacteria strains.</title>
        <authorList>
            <person name="Klenk H.-P."/>
        </authorList>
    </citation>
    <scope>NUCLEOTIDE SEQUENCE [LARGE SCALE GENOMIC DNA]</scope>
    <source>
        <strain evidence="2 3">DSM 23141</strain>
    </source>
</reference>
<dbReference type="EMBL" id="JACBZY010000001">
    <property type="protein sequence ID" value="NYH00285.1"/>
    <property type="molecule type" value="Genomic_DNA"/>
</dbReference>
<feature type="region of interest" description="Disordered" evidence="1">
    <location>
        <begin position="225"/>
        <end position="270"/>
    </location>
</feature>
<name>A0A852YG57_9MICO</name>
<feature type="region of interest" description="Disordered" evidence="1">
    <location>
        <begin position="287"/>
        <end position="362"/>
    </location>
</feature>